<evidence type="ECO:0000256" key="1">
    <source>
        <dbReference type="SAM" id="MobiDB-lite"/>
    </source>
</evidence>
<dbReference type="HOGENOM" id="CLU_542301_0_0_1"/>
<sequence>MDTCIHYFWAVGDPQQRYDPDPSLVAAHIDNDSFHVYSQVSLGQVADSIKARLSSDEDDVIPAGWQLVFSSGDGSRNWTRVWHETAAIPLDMSVPHHFFRVVIVPRAEAEELAEDSTNFVGTRLLSTSELMKSWAGHLHECRNLWSELKSFKETLNIQIAKNGFNRFWGENKKAIKDRCNGFRAEICFKEVYPFTSHDYGKQLMEKILPLLDGLYSAPQKHIWVNKTTAGLHRVDLAYCRHEDSNVYDDGRAFVEYKAPKKFKEGKAQLIDRVARARRVRRLPKLVMPCGVMNNEWFQPMLIQIGANDSEMVAWEGRMVKMGNRDGNFCKMHIKNEGLKEFVFVMWLGHELGEENCGSSDSNGDSGGDSSVSTTSSSLATSSVLVCDGTGLPLEEGSGSRDADEFESAQLRARYGSRDQIQKDNFMLLVSTKLLAFCPLNGGQAPVCSKSVQSSNLQIKESNHYQIDGKSDTLWLKIGSSKLTKNSALNNLFLQRARAELSKS</sequence>
<name>D8SSQ8_SELML</name>
<evidence type="ECO:0000313" key="2">
    <source>
        <dbReference type="EMBL" id="EFJ12621.1"/>
    </source>
</evidence>
<dbReference type="KEGG" id="smo:SELMODRAFT_425320"/>
<feature type="region of interest" description="Disordered" evidence="1">
    <location>
        <begin position="355"/>
        <end position="375"/>
    </location>
</feature>
<proteinExistence type="predicted"/>
<dbReference type="Proteomes" id="UP000001514">
    <property type="component" value="Unassembled WGS sequence"/>
</dbReference>
<accession>D8SSQ8</accession>
<dbReference type="Gramene" id="EFJ12621">
    <property type="protein sequence ID" value="EFJ12621"/>
    <property type="gene ID" value="SELMODRAFT_425320"/>
</dbReference>
<dbReference type="EMBL" id="GL377638">
    <property type="protein sequence ID" value="EFJ12621.1"/>
    <property type="molecule type" value="Genomic_DNA"/>
</dbReference>
<protein>
    <submittedName>
        <fullName evidence="2">Uncharacterized protein</fullName>
    </submittedName>
</protein>
<reference evidence="2 3" key="1">
    <citation type="journal article" date="2011" name="Science">
        <title>The Selaginella genome identifies genetic changes associated with the evolution of vascular plants.</title>
        <authorList>
            <person name="Banks J.A."/>
            <person name="Nishiyama T."/>
            <person name="Hasebe M."/>
            <person name="Bowman J.L."/>
            <person name="Gribskov M."/>
            <person name="dePamphilis C."/>
            <person name="Albert V.A."/>
            <person name="Aono N."/>
            <person name="Aoyama T."/>
            <person name="Ambrose B.A."/>
            <person name="Ashton N.W."/>
            <person name="Axtell M.J."/>
            <person name="Barker E."/>
            <person name="Barker M.S."/>
            <person name="Bennetzen J.L."/>
            <person name="Bonawitz N.D."/>
            <person name="Chapple C."/>
            <person name="Cheng C."/>
            <person name="Correa L.G."/>
            <person name="Dacre M."/>
            <person name="DeBarry J."/>
            <person name="Dreyer I."/>
            <person name="Elias M."/>
            <person name="Engstrom E.M."/>
            <person name="Estelle M."/>
            <person name="Feng L."/>
            <person name="Finet C."/>
            <person name="Floyd S.K."/>
            <person name="Frommer W.B."/>
            <person name="Fujita T."/>
            <person name="Gramzow L."/>
            <person name="Gutensohn M."/>
            <person name="Harholt J."/>
            <person name="Hattori M."/>
            <person name="Heyl A."/>
            <person name="Hirai T."/>
            <person name="Hiwatashi Y."/>
            <person name="Ishikawa M."/>
            <person name="Iwata M."/>
            <person name="Karol K.G."/>
            <person name="Koehler B."/>
            <person name="Kolukisaoglu U."/>
            <person name="Kubo M."/>
            <person name="Kurata T."/>
            <person name="Lalonde S."/>
            <person name="Li K."/>
            <person name="Li Y."/>
            <person name="Litt A."/>
            <person name="Lyons E."/>
            <person name="Manning G."/>
            <person name="Maruyama T."/>
            <person name="Michael T.P."/>
            <person name="Mikami K."/>
            <person name="Miyazaki S."/>
            <person name="Morinaga S."/>
            <person name="Murata T."/>
            <person name="Mueller-Roeber B."/>
            <person name="Nelson D.R."/>
            <person name="Obara M."/>
            <person name="Oguri Y."/>
            <person name="Olmstead R.G."/>
            <person name="Onodera N."/>
            <person name="Petersen B.L."/>
            <person name="Pils B."/>
            <person name="Prigge M."/>
            <person name="Rensing S.A."/>
            <person name="Riano-Pachon D.M."/>
            <person name="Roberts A.W."/>
            <person name="Sato Y."/>
            <person name="Scheller H.V."/>
            <person name="Schulz B."/>
            <person name="Schulz C."/>
            <person name="Shakirov E.V."/>
            <person name="Shibagaki N."/>
            <person name="Shinohara N."/>
            <person name="Shippen D.E."/>
            <person name="Soerensen I."/>
            <person name="Sotooka R."/>
            <person name="Sugimoto N."/>
            <person name="Sugita M."/>
            <person name="Sumikawa N."/>
            <person name="Tanurdzic M."/>
            <person name="Theissen G."/>
            <person name="Ulvskov P."/>
            <person name="Wakazuki S."/>
            <person name="Weng J.K."/>
            <person name="Willats W.W."/>
            <person name="Wipf D."/>
            <person name="Wolf P.G."/>
            <person name="Yang L."/>
            <person name="Zimmer A.D."/>
            <person name="Zhu Q."/>
            <person name="Mitros T."/>
            <person name="Hellsten U."/>
            <person name="Loque D."/>
            <person name="Otillar R."/>
            <person name="Salamov A."/>
            <person name="Schmutz J."/>
            <person name="Shapiro H."/>
            <person name="Lindquist E."/>
            <person name="Lucas S."/>
            <person name="Rokhsar D."/>
            <person name="Grigoriev I.V."/>
        </authorList>
    </citation>
    <scope>NUCLEOTIDE SEQUENCE [LARGE SCALE GENOMIC DNA]</scope>
</reference>
<feature type="compositionally biased region" description="Low complexity" evidence="1">
    <location>
        <begin position="358"/>
        <end position="375"/>
    </location>
</feature>
<dbReference type="AlphaFoldDB" id="D8SSQ8"/>
<keyword evidence="3" id="KW-1185">Reference proteome</keyword>
<evidence type="ECO:0000313" key="3">
    <source>
        <dbReference type="Proteomes" id="UP000001514"/>
    </source>
</evidence>
<gene>
    <name evidence="2" type="ORF">SELMODRAFT_425320</name>
</gene>
<dbReference type="InParanoid" id="D8SSQ8"/>
<organism evidence="3">
    <name type="scientific">Selaginella moellendorffii</name>
    <name type="common">Spikemoss</name>
    <dbReference type="NCBI Taxonomy" id="88036"/>
    <lineage>
        <taxon>Eukaryota</taxon>
        <taxon>Viridiplantae</taxon>
        <taxon>Streptophyta</taxon>
        <taxon>Embryophyta</taxon>
        <taxon>Tracheophyta</taxon>
        <taxon>Lycopodiopsida</taxon>
        <taxon>Selaginellales</taxon>
        <taxon>Selaginellaceae</taxon>
        <taxon>Selaginella</taxon>
    </lineage>
</organism>